<keyword evidence="1" id="KW-0175">Coiled coil</keyword>
<protein>
    <submittedName>
        <fullName evidence="2">Uncharacterized protein</fullName>
    </submittedName>
</protein>
<evidence type="ECO:0000256" key="1">
    <source>
        <dbReference type="SAM" id="Coils"/>
    </source>
</evidence>
<comment type="caution">
    <text evidence="2">The sequence shown here is derived from an EMBL/GenBank/DDBJ whole genome shotgun (WGS) entry which is preliminary data.</text>
</comment>
<feature type="coiled-coil region" evidence="1">
    <location>
        <begin position="484"/>
        <end position="550"/>
    </location>
</feature>
<evidence type="ECO:0000313" key="2">
    <source>
        <dbReference type="EMBL" id="MES1919814.1"/>
    </source>
</evidence>
<evidence type="ECO:0000313" key="3">
    <source>
        <dbReference type="Proteomes" id="UP001439008"/>
    </source>
</evidence>
<gene>
    <name evidence="2" type="ORF">MHBO_001579</name>
</gene>
<name>A0ABV2AK17_9EUKA</name>
<reference evidence="2 3" key="1">
    <citation type="journal article" date="2024" name="BMC Biol.">
        <title>Comparative genomics of Ascetosporea gives new insight into the evolutionary basis for animal parasitism in Rhizaria.</title>
        <authorList>
            <person name="Hiltunen Thoren M."/>
            <person name="Onut-Brannstrom I."/>
            <person name="Alfjorden A."/>
            <person name="Peckova H."/>
            <person name="Swords F."/>
            <person name="Hooper C."/>
            <person name="Holzer A.S."/>
            <person name="Bass D."/>
            <person name="Burki F."/>
        </authorList>
    </citation>
    <scope>NUCLEOTIDE SEQUENCE [LARGE SCALE GENOMIC DNA]</scope>
    <source>
        <strain evidence="2">20-A016</strain>
    </source>
</reference>
<accession>A0ABV2AK17</accession>
<organism evidence="2 3">
    <name type="scientific">Bonamia ostreae</name>
    <dbReference type="NCBI Taxonomy" id="126728"/>
    <lineage>
        <taxon>Eukaryota</taxon>
        <taxon>Sar</taxon>
        <taxon>Rhizaria</taxon>
        <taxon>Endomyxa</taxon>
        <taxon>Ascetosporea</taxon>
        <taxon>Haplosporida</taxon>
        <taxon>Bonamia</taxon>
    </lineage>
</organism>
<proteinExistence type="predicted"/>
<sequence>MDVDTENADLFPQLQFNTNGIISVNFYNHAIGWDGRQAELESIIRRHLDRENIDNNVSILHMEALEKRLYGVLGVLRNAVCYPAPETVYPSDAEGLISLIINFAKFMPKDVIELSNEVYEMVHTIEKLELTASCLSASHDYAKYFFGDVLKLAGVNIDRVLAVFATCITRLNLANRQILIASFKAGFSNKQIRDTMVTVISSEVTYNVVYETEQCSGKIYDVIKTMPLPIAQYILYLQSGKPVDIQTTEGMEFNLIGADIATSECASQCMKAYTALVGLRGFYNSEIATDAPQENYVNTEGLYTYTMRLNNLINQILHDAQTQTIIPMCEKEDIRTIGSVLGCETLNVKSEADIVQSIRDFGATILNRSVEEDIHFNLFQTVNNELQRRDSLIHTSKQDFDALKHTYDDTELAHQQKSEIISRCVEKLNKTLSNNDARPNGRQASETNIECIVNRACEEIHSLYTTNVRLKNTASHQTDRADAADATNGNLQKIKTKNKNLQQQFKTLQKQSKTSIDQLTTELEDSKGEFNRLSDTMRTLHHELDRLRTELRLKDESIVAH</sequence>
<dbReference type="Proteomes" id="UP001439008">
    <property type="component" value="Unassembled WGS sequence"/>
</dbReference>
<keyword evidence="3" id="KW-1185">Reference proteome</keyword>
<dbReference type="EMBL" id="JBDODL010000408">
    <property type="protein sequence ID" value="MES1919814.1"/>
    <property type="molecule type" value="Genomic_DNA"/>
</dbReference>